<dbReference type="CDD" id="cd00093">
    <property type="entry name" value="HTH_XRE"/>
    <property type="match status" value="1"/>
</dbReference>
<dbReference type="EMBL" id="QWDD01000001">
    <property type="protein sequence ID" value="RNJ48751.1"/>
    <property type="molecule type" value="Genomic_DNA"/>
</dbReference>
<feature type="domain" description="HTH cro/C1-type" evidence="4">
    <location>
        <begin position="56"/>
        <end position="99"/>
    </location>
</feature>
<evidence type="ECO:0000313" key="6">
    <source>
        <dbReference type="Proteomes" id="UP000268623"/>
    </source>
</evidence>
<sequence length="111" mass="12351">MTKKATPSRLREAILETAGDMRRLGLMDEATHEKITLRQLGKDVAPEPAPITGEEIRSLREKARLSQAVFARYLNLTVGYVSQLERGAKRPSGPALVLLDLIRRKGMEAIL</sequence>
<dbReference type="AlphaFoldDB" id="A0A3M9XLB5"/>
<dbReference type="InterPro" id="IPR010982">
    <property type="entry name" value="Lambda_DNA-bd_dom_sf"/>
</dbReference>
<keyword evidence="6" id="KW-1185">Reference proteome</keyword>
<name>A0A3M9XLB5_9HYPH</name>
<protein>
    <submittedName>
        <fullName evidence="5">Helix-turn-helix domain-containing protein</fullName>
    </submittedName>
</protein>
<dbReference type="SMART" id="SM00530">
    <property type="entry name" value="HTH_XRE"/>
    <property type="match status" value="1"/>
</dbReference>
<dbReference type="SUPFAM" id="SSF47413">
    <property type="entry name" value="lambda repressor-like DNA-binding domains"/>
    <property type="match status" value="1"/>
</dbReference>
<gene>
    <name evidence="5" type="ORF">D1O30_03020</name>
</gene>
<dbReference type="GO" id="GO:0003677">
    <property type="term" value="F:DNA binding"/>
    <property type="evidence" value="ECO:0007669"/>
    <property type="project" value="UniProtKB-KW"/>
</dbReference>
<keyword evidence="2" id="KW-0238">DNA-binding</keyword>
<dbReference type="InterPro" id="IPR052359">
    <property type="entry name" value="HTH-type_reg/antitoxin"/>
</dbReference>
<evidence type="ECO:0000256" key="2">
    <source>
        <dbReference type="ARBA" id="ARBA00023125"/>
    </source>
</evidence>
<proteinExistence type="predicted"/>
<dbReference type="RefSeq" id="WP_123174747.1">
    <property type="nucleotide sequence ID" value="NZ_QWDD01000001.1"/>
</dbReference>
<evidence type="ECO:0000256" key="1">
    <source>
        <dbReference type="ARBA" id="ARBA00023015"/>
    </source>
</evidence>
<dbReference type="Pfam" id="PF13560">
    <property type="entry name" value="HTH_31"/>
    <property type="match status" value="1"/>
</dbReference>
<dbReference type="Gene3D" id="1.10.260.40">
    <property type="entry name" value="lambda repressor-like DNA-binding domains"/>
    <property type="match status" value="1"/>
</dbReference>
<keyword evidence="3" id="KW-0804">Transcription</keyword>
<dbReference type="PANTHER" id="PTHR36511:SF4">
    <property type="entry name" value="ANTITOXIN MQSA"/>
    <property type="match status" value="1"/>
</dbReference>
<reference evidence="5 6" key="1">
    <citation type="submission" date="2018-08" db="EMBL/GenBank/DDBJ databases">
        <title>Genome sequence of Methylocystis hirsuta CSC1, a methanotroph able to accumulate PHAs.</title>
        <authorList>
            <person name="Bordel S."/>
            <person name="Rodriguez E."/>
            <person name="Gancedo J."/>
            <person name="Munoz R."/>
        </authorList>
    </citation>
    <scope>NUCLEOTIDE SEQUENCE [LARGE SCALE GENOMIC DNA]</scope>
    <source>
        <strain evidence="5 6">CSC1</strain>
    </source>
</reference>
<dbReference type="PANTHER" id="PTHR36511">
    <property type="entry name" value="MERR FAMILY BACTERIAL REGULATORY PROTEIN"/>
    <property type="match status" value="1"/>
</dbReference>
<organism evidence="5 6">
    <name type="scientific">Methylocystis hirsuta</name>
    <dbReference type="NCBI Taxonomy" id="369798"/>
    <lineage>
        <taxon>Bacteria</taxon>
        <taxon>Pseudomonadati</taxon>
        <taxon>Pseudomonadota</taxon>
        <taxon>Alphaproteobacteria</taxon>
        <taxon>Hyphomicrobiales</taxon>
        <taxon>Methylocystaceae</taxon>
        <taxon>Methylocystis</taxon>
    </lineage>
</organism>
<evidence type="ECO:0000259" key="4">
    <source>
        <dbReference type="PROSITE" id="PS50943"/>
    </source>
</evidence>
<keyword evidence="1" id="KW-0805">Transcription regulation</keyword>
<dbReference type="InterPro" id="IPR001387">
    <property type="entry name" value="Cro/C1-type_HTH"/>
</dbReference>
<evidence type="ECO:0000313" key="5">
    <source>
        <dbReference type="EMBL" id="RNJ48751.1"/>
    </source>
</evidence>
<comment type="caution">
    <text evidence="5">The sequence shown here is derived from an EMBL/GenBank/DDBJ whole genome shotgun (WGS) entry which is preliminary data.</text>
</comment>
<evidence type="ECO:0000256" key="3">
    <source>
        <dbReference type="ARBA" id="ARBA00023163"/>
    </source>
</evidence>
<dbReference type="Proteomes" id="UP000268623">
    <property type="component" value="Unassembled WGS sequence"/>
</dbReference>
<dbReference type="PROSITE" id="PS50943">
    <property type="entry name" value="HTH_CROC1"/>
    <property type="match status" value="1"/>
</dbReference>
<dbReference type="OrthoDB" id="9799384at2"/>
<accession>A0A3M9XLB5</accession>